<sequence length="634" mass="69555">TITATSIPTQPSVVNWSFFIEGHPDEPTFHNEAGDVCEELTYHIHANRIATDWPEDNGNNICYSTGGHWDPNFACGPASQHADTTCNAIEYFAIGIPYALRCGQCESDAVIGGGDCDPGQGYNPQAGCEVGDLSGKMGKRPNTPLLHPFVNQDTNIQTLDTYAQASLVVHCCVGGSCKERVACANLELGKGYYHPFPFQGVIGDFDPSTLSVTCGGKTTFKELTEFLLPHNLAPKVTPELDTITVGGAISGVGIESTSFRFGFVHDTVLSLDVLISDGRVLTCSRTSNADLFCALPHSYGTLGYILAVTIELMPITEHVHIDVLTCDSAQSAEKELVRICNMPENATARKRRGTTSVGDSSGTSSRRVKPDFLEAVYYSPTEIAVITGRFVEEPEAGAPLFSLPDDGSFKDLSRSPPSGSLTLSAYDYLWRWDSDGFWSTERFAPLQWRLVRRILGRRFLRTSVLMRLSWYQYKVSQSLKSFIPASASESVVQDLGVPFGQTKHFMERLAKHGTLPFWLCPFACTGSAPLWPTPPGSHATAKGGKVFAVDIGSFGPVTADSDDPYFHNKKIDELIDDVGGIKTFYSDVLYSKAYMHDRYNGRTYNEMKSKYDSVGRFPNLFEKVRNSDAKEDSL</sequence>
<dbReference type="Gene3D" id="3.30.465.10">
    <property type="match status" value="1"/>
</dbReference>
<evidence type="ECO:0000256" key="1">
    <source>
        <dbReference type="ARBA" id="ARBA00004167"/>
    </source>
</evidence>
<dbReference type="InterPro" id="IPR016169">
    <property type="entry name" value="FAD-bd_PCMH_sub2"/>
</dbReference>
<keyword evidence="6" id="KW-0472">Membrane</keyword>
<dbReference type="InterPro" id="IPR016166">
    <property type="entry name" value="FAD-bd_PCMH"/>
</dbReference>
<protein>
    <recommendedName>
        <fullName evidence="2">Delta(24)-sterol reductase</fullName>
        <ecNumber evidence="2">1.3.1.72</ecNumber>
    </recommendedName>
</protein>
<proteinExistence type="predicted"/>
<dbReference type="Pfam" id="PF01565">
    <property type="entry name" value="FAD_binding_4"/>
    <property type="match status" value="1"/>
</dbReference>
<evidence type="ECO:0000313" key="9">
    <source>
        <dbReference type="Proteomes" id="UP001165060"/>
    </source>
</evidence>
<dbReference type="InterPro" id="IPR040165">
    <property type="entry name" value="Diminuto-like"/>
</dbReference>
<keyword evidence="5" id="KW-0560">Oxidoreductase</keyword>
<accession>A0ABQ6M8X9</accession>
<dbReference type="Proteomes" id="UP001165060">
    <property type="component" value="Unassembled WGS sequence"/>
</dbReference>
<gene>
    <name evidence="8" type="ORF">TeGR_g1462</name>
</gene>
<dbReference type="InterPro" id="IPR036423">
    <property type="entry name" value="SOD-like_Cu/Zn_dom_sf"/>
</dbReference>
<evidence type="ECO:0000256" key="2">
    <source>
        <dbReference type="ARBA" id="ARBA00012405"/>
    </source>
</evidence>
<name>A0ABQ6M8X9_9STRA</name>
<dbReference type="Gene3D" id="2.60.40.200">
    <property type="entry name" value="Superoxide dismutase, copper/zinc binding domain"/>
    <property type="match status" value="1"/>
</dbReference>
<dbReference type="PANTHER" id="PTHR10801">
    <property type="entry name" value="24-DEHYDROCHOLESTEROL REDUCTASE"/>
    <property type="match status" value="1"/>
</dbReference>
<dbReference type="InterPro" id="IPR006094">
    <property type="entry name" value="Oxid_FAD_bind_N"/>
</dbReference>
<dbReference type="PROSITE" id="PS51387">
    <property type="entry name" value="FAD_PCMH"/>
    <property type="match status" value="1"/>
</dbReference>
<dbReference type="SUPFAM" id="SSF56176">
    <property type="entry name" value="FAD-binding/transporter-associated domain-like"/>
    <property type="match status" value="1"/>
</dbReference>
<comment type="caution">
    <text evidence="8">The sequence shown here is derived from an EMBL/GenBank/DDBJ whole genome shotgun (WGS) entry which is preliminary data.</text>
</comment>
<evidence type="ECO:0000256" key="4">
    <source>
        <dbReference type="ARBA" id="ARBA00022989"/>
    </source>
</evidence>
<evidence type="ECO:0000256" key="5">
    <source>
        <dbReference type="ARBA" id="ARBA00023002"/>
    </source>
</evidence>
<dbReference type="InterPro" id="IPR036318">
    <property type="entry name" value="FAD-bd_PCMH-like_sf"/>
</dbReference>
<comment type="subcellular location">
    <subcellularLocation>
        <location evidence="1">Membrane</location>
        <topology evidence="1">Single-pass membrane protein</topology>
    </subcellularLocation>
</comment>
<evidence type="ECO:0000313" key="8">
    <source>
        <dbReference type="EMBL" id="GMI21804.1"/>
    </source>
</evidence>
<keyword evidence="9" id="KW-1185">Reference proteome</keyword>
<evidence type="ECO:0000256" key="3">
    <source>
        <dbReference type="ARBA" id="ARBA00022692"/>
    </source>
</evidence>
<feature type="non-terminal residue" evidence="8">
    <location>
        <position position="1"/>
    </location>
</feature>
<keyword evidence="3" id="KW-0812">Transmembrane</keyword>
<organism evidence="8 9">
    <name type="scientific">Tetraparma gracilis</name>
    <dbReference type="NCBI Taxonomy" id="2962635"/>
    <lineage>
        <taxon>Eukaryota</taxon>
        <taxon>Sar</taxon>
        <taxon>Stramenopiles</taxon>
        <taxon>Ochrophyta</taxon>
        <taxon>Bolidophyceae</taxon>
        <taxon>Parmales</taxon>
        <taxon>Triparmaceae</taxon>
        <taxon>Tetraparma</taxon>
    </lineage>
</organism>
<dbReference type="EMBL" id="BRYB01001263">
    <property type="protein sequence ID" value="GMI21804.1"/>
    <property type="molecule type" value="Genomic_DNA"/>
</dbReference>
<keyword evidence="4" id="KW-1133">Transmembrane helix</keyword>
<evidence type="ECO:0000256" key="6">
    <source>
        <dbReference type="ARBA" id="ARBA00023136"/>
    </source>
</evidence>
<dbReference type="PANTHER" id="PTHR10801:SF0">
    <property type="entry name" value="DELTA(24)-STEROL REDUCTASE"/>
    <property type="match status" value="1"/>
</dbReference>
<evidence type="ECO:0000259" key="7">
    <source>
        <dbReference type="PROSITE" id="PS51387"/>
    </source>
</evidence>
<reference evidence="8 9" key="1">
    <citation type="journal article" date="2023" name="Commun. Biol.">
        <title>Genome analysis of Parmales, the sister group of diatoms, reveals the evolutionary specialization of diatoms from phago-mixotrophs to photoautotrophs.</title>
        <authorList>
            <person name="Ban H."/>
            <person name="Sato S."/>
            <person name="Yoshikawa S."/>
            <person name="Yamada K."/>
            <person name="Nakamura Y."/>
            <person name="Ichinomiya M."/>
            <person name="Sato N."/>
            <person name="Blanc-Mathieu R."/>
            <person name="Endo H."/>
            <person name="Kuwata A."/>
            <person name="Ogata H."/>
        </authorList>
    </citation>
    <scope>NUCLEOTIDE SEQUENCE [LARGE SCALE GENOMIC DNA]</scope>
</reference>
<feature type="domain" description="FAD-binding PCMH-type" evidence="7">
    <location>
        <begin position="139"/>
        <end position="315"/>
    </location>
</feature>
<dbReference type="EC" id="1.3.1.72" evidence="2"/>